<keyword evidence="6" id="KW-0995">Kinetochore</keyword>
<dbReference type="GO" id="GO:0000444">
    <property type="term" value="C:MIS12/MIND type complex"/>
    <property type="evidence" value="ECO:0007669"/>
    <property type="project" value="InterPro"/>
</dbReference>
<protein>
    <submittedName>
        <fullName evidence="12">Uncharacterized protein</fullName>
    </submittedName>
</protein>
<evidence type="ECO:0000256" key="2">
    <source>
        <dbReference type="ARBA" id="ARBA00004629"/>
    </source>
</evidence>
<dbReference type="Pfam" id="PF03980">
    <property type="entry name" value="Nnf1"/>
    <property type="match status" value="1"/>
</dbReference>
<dbReference type="InterPro" id="IPR007128">
    <property type="entry name" value="PMF1/Nnf1"/>
</dbReference>
<evidence type="ECO:0000256" key="7">
    <source>
        <dbReference type="ARBA" id="ARBA00023242"/>
    </source>
</evidence>
<dbReference type="PANTHER" id="PTHR15459:SF3">
    <property type="entry name" value="POLYAMINE-MODULATED FACTOR 1"/>
    <property type="match status" value="1"/>
</dbReference>
<dbReference type="PANTHER" id="PTHR15459">
    <property type="entry name" value="POLYAMINE-MODULATED FACTOR 1"/>
    <property type="match status" value="1"/>
</dbReference>
<accession>A0A7S2A1Q6</accession>
<dbReference type="EMBL" id="HBGO01030938">
    <property type="protein sequence ID" value="CAD9355050.1"/>
    <property type="molecule type" value="Transcribed_RNA"/>
</dbReference>
<proteinExistence type="predicted"/>
<evidence type="ECO:0000256" key="3">
    <source>
        <dbReference type="ARBA" id="ARBA00022454"/>
    </source>
</evidence>
<evidence type="ECO:0000256" key="9">
    <source>
        <dbReference type="ARBA" id="ARBA00023328"/>
    </source>
</evidence>
<evidence type="ECO:0000256" key="5">
    <source>
        <dbReference type="ARBA" id="ARBA00022776"/>
    </source>
</evidence>
<keyword evidence="10" id="KW-0175">Coiled coil</keyword>
<name>A0A7S2A1Q6_TRICV</name>
<keyword evidence="7" id="KW-0539">Nucleus</keyword>
<organism evidence="12">
    <name type="scientific">Trieres chinensis</name>
    <name type="common">Marine centric diatom</name>
    <name type="synonym">Odontella sinensis</name>
    <dbReference type="NCBI Taxonomy" id="1514140"/>
    <lineage>
        <taxon>Eukaryota</taxon>
        <taxon>Sar</taxon>
        <taxon>Stramenopiles</taxon>
        <taxon>Ochrophyta</taxon>
        <taxon>Bacillariophyta</taxon>
        <taxon>Mediophyceae</taxon>
        <taxon>Biddulphiophycidae</taxon>
        <taxon>Eupodiscales</taxon>
        <taxon>Parodontellaceae</taxon>
        <taxon>Trieres</taxon>
    </lineage>
</organism>
<gene>
    <name evidence="12" type="ORF">OSIN01602_LOCUS17755</name>
</gene>
<feature type="coiled-coil region" evidence="10">
    <location>
        <begin position="168"/>
        <end position="195"/>
    </location>
</feature>
<evidence type="ECO:0000313" key="12">
    <source>
        <dbReference type="EMBL" id="CAD9355050.1"/>
    </source>
</evidence>
<sequence length="223" mass="24601">MATCQRKQSLSHEDEHSDTGHEQHVESKRYNSLVSAIKKALLETRNSIDTKAAVAECFDVSMYADGDGGQDETTDMLANLIGGVIDRVNDQITSEIDIILKREGAREKLVALDRIIDEFEREEREKSQAEDMDRMSSREAVALSCLPPEISPDDVFNFHAYSIKMKERDGLLAEIASVEAENESLQKEIEQGRVLIGAAVAGVETKGKYIEKSATACSYSGVG</sequence>
<dbReference type="GO" id="GO:0007059">
    <property type="term" value="P:chromosome segregation"/>
    <property type="evidence" value="ECO:0007669"/>
    <property type="project" value="TreeGrafter"/>
</dbReference>
<evidence type="ECO:0000256" key="6">
    <source>
        <dbReference type="ARBA" id="ARBA00022838"/>
    </source>
</evidence>
<evidence type="ECO:0000256" key="11">
    <source>
        <dbReference type="SAM" id="MobiDB-lite"/>
    </source>
</evidence>
<dbReference type="AlphaFoldDB" id="A0A7S2A1Q6"/>
<feature type="compositionally biased region" description="Basic and acidic residues" evidence="11">
    <location>
        <begin position="10"/>
        <end position="27"/>
    </location>
</feature>
<keyword evidence="8" id="KW-0131">Cell cycle</keyword>
<reference evidence="12" key="1">
    <citation type="submission" date="2021-01" db="EMBL/GenBank/DDBJ databases">
        <authorList>
            <person name="Corre E."/>
            <person name="Pelletier E."/>
            <person name="Niang G."/>
            <person name="Scheremetjew M."/>
            <person name="Finn R."/>
            <person name="Kale V."/>
            <person name="Holt S."/>
            <person name="Cochrane G."/>
            <person name="Meng A."/>
            <person name="Brown T."/>
            <person name="Cohen L."/>
        </authorList>
    </citation>
    <scope>NUCLEOTIDE SEQUENCE</scope>
    <source>
        <strain evidence="12">Grunow 1884</strain>
    </source>
</reference>
<keyword evidence="3" id="KW-0158">Chromosome</keyword>
<evidence type="ECO:0000256" key="1">
    <source>
        <dbReference type="ARBA" id="ARBA00004123"/>
    </source>
</evidence>
<keyword evidence="4" id="KW-0132">Cell division</keyword>
<evidence type="ECO:0000256" key="10">
    <source>
        <dbReference type="SAM" id="Coils"/>
    </source>
</evidence>
<evidence type="ECO:0000256" key="8">
    <source>
        <dbReference type="ARBA" id="ARBA00023306"/>
    </source>
</evidence>
<feature type="region of interest" description="Disordered" evidence="11">
    <location>
        <begin position="1"/>
        <end position="27"/>
    </location>
</feature>
<keyword evidence="5" id="KW-0498">Mitosis</keyword>
<evidence type="ECO:0000256" key="4">
    <source>
        <dbReference type="ARBA" id="ARBA00022618"/>
    </source>
</evidence>
<feature type="coiled-coil region" evidence="10">
    <location>
        <begin position="102"/>
        <end position="132"/>
    </location>
</feature>
<dbReference type="GO" id="GO:0051301">
    <property type="term" value="P:cell division"/>
    <property type="evidence" value="ECO:0007669"/>
    <property type="project" value="UniProtKB-KW"/>
</dbReference>
<dbReference type="GO" id="GO:0005634">
    <property type="term" value="C:nucleus"/>
    <property type="evidence" value="ECO:0007669"/>
    <property type="project" value="UniProtKB-SubCell"/>
</dbReference>
<keyword evidence="9" id="KW-0137">Centromere</keyword>
<comment type="subcellular location">
    <subcellularLocation>
        <location evidence="2">Chromosome</location>
        <location evidence="2">Centromere</location>
        <location evidence="2">Kinetochore</location>
    </subcellularLocation>
    <subcellularLocation>
        <location evidence="1">Nucleus</location>
    </subcellularLocation>
</comment>